<dbReference type="PANTHER" id="PTHR36926">
    <property type="entry name" value="COLICIN V PRODUCTION PROTEIN"/>
    <property type="match status" value="1"/>
</dbReference>
<dbReference type="RefSeq" id="WP_099613307.1">
    <property type="nucleotide sequence ID" value="NZ_KZ319368.1"/>
</dbReference>
<evidence type="ECO:0000256" key="4">
    <source>
        <dbReference type="ARBA" id="ARBA00023136"/>
    </source>
</evidence>
<feature type="transmembrane region" description="Helical" evidence="6">
    <location>
        <begin position="67"/>
        <end position="91"/>
    </location>
</feature>
<name>A0A2G1UNR5_9GAMM</name>
<evidence type="ECO:0000256" key="3">
    <source>
        <dbReference type="ARBA" id="ARBA00022989"/>
    </source>
</evidence>
<evidence type="ECO:0000256" key="1">
    <source>
        <dbReference type="ARBA" id="ARBA00004141"/>
    </source>
</evidence>
<dbReference type="EMBL" id="NTFH01000004">
    <property type="protein sequence ID" value="PHQ16141.1"/>
    <property type="molecule type" value="Genomic_DNA"/>
</dbReference>
<dbReference type="Pfam" id="PF02674">
    <property type="entry name" value="Colicin_V"/>
    <property type="match status" value="1"/>
</dbReference>
<dbReference type="Proteomes" id="UP000231409">
    <property type="component" value="Unassembled WGS sequence"/>
</dbReference>
<evidence type="ECO:0000256" key="2">
    <source>
        <dbReference type="ARBA" id="ARBA00022692"/>
    </source>
</evidence>
<dbReference type="GO" id="GO:0009403">
    <property type="term" value="P:toxin biosynthetic process"/>
    <property type="evidence" value="ECO:0007669"/>
    <property type="project" value="InterPro"/>
</dbReference>
<feature type="transmembrane region" description="Helical" evidence="6">
    <location>
        <begin position="103"/>
        <end position="123"/>
    </location>
</feature>
<feature type="transmembrane region" description="Helical" evidence="6">
    <location>
        <begin position="30"/>
        <end position="47"/>
    </location>
</feature>
<dbReference type="InterPro" id="IPR003825">
    <property type="entry name" value="Colicin-V_CvpA"/>
</dbReference>
<dbReference type="AlphaFoldDB" id="A0A2G1UNR5"/>
<protein>
    <submittedName>
        <fullName evidence="7">Colicin V production CvpA</fullName>
    </submittedName>
</protein>
<feature type="compositionally biased region" description="Low complexity" evidence="5">
    <location>
        <begin position="181"/>
        <end position="193"/>
    </location>
</feature>
<reference evidence="7 8" key="1">
    <citation type="submission" date="2017-09" db="EMBL/GenBank/DDBJ databases">
        <title>The draft genome sequences of Marinobacter sp. PWS21.</title>
        <authorList>
            <person name="Cao J."/>
        </authorList>
    </citation>
    <scope>NUCLEOTIDE SEQUENCE [LARGE SCALE GENOMIC DNA]</scope>
    <source>
        <strain evidence="7 8">PWS21</strain>
    </source>
</reference>
<evidence type="ECO:0000313" key="7">
    <source>
        <dbReference type="EMBL" id="PHQ16141.1"/>
    </source>
</evidence>
<organism evidence="7 8">
    <name type="scientific">Marinobacter profundi</name>
    <dbReference type="NCBI Taxonomy" id="2666256"/>
    <lineage>
        <taxon>Bacteria</taxon>
        <taxon>Pseudomonadati</taxon>
        <taxon>Pseudomonadota</taxon>
        <taxon>Gammaproteobacteria</taxon>
        <taxon>Pseudomonadales</taxon>
        <taxon>Marinobacteraceae</taxon>
        <taxon>Marinobacter</taxon>
    </lineage>
</organism>
<evidence type="ECO:0000313" key="8">
    <source>
        <dbReference type="Proteomes" id="UP000231409"/>
    </source>
</evidence>
<gene>
    <name evidence="7" type="ORF">CLH61_03355</name>
</gene>
<keyword evidence="2 6" id="KW-0812">Transmembrane</keyword>
<proteinExistence type="predicted"/>
<comment type="caution">
    <text evidence="7">The sequence shown here is derived from an EMBL/GenBank/DDBJ whole genome shotgun (WGS) entry which is preliminary data.</text>
</comment>
<evidence type="ECO:0000256" key="5">
    <source>
        <dbReference type="SAM" id="MobiDB-lite"/>
    </source>
</evidence>
<feature type="region of interest" description="Disordered" evidence="5">
    <location>
        <begin position="164"/>
        <end position="193"/>
    </location>
</feature>
<evidence type="ECO:0000256" key="6">
    <source>
        <dbReference type="SAM" id="Phobius"/>
    </source>
</evidence>
<sequence length="193" mass="21257">MDALIWIDWVIITLIAVSTLISLKRGFVKEALSLVTWVAAFILARTFHPQMQTLLEQSVETPLVRLIAAFAILFFGTLIVGAIINNMIGHLVRATGLTATDRVLGMAFGLLRGVVVVIVAIAFTRYTPLADDTWWRTSVMIDRLAVVEDWSRRTFGDEFARFLGSPPGAGDPQQVREQAEAQESSVESAPASR</sequence>
<feature type="transmembrane region" description="Helical" evidence="6">
    <location>
        <begin position="6"/>
        <end position="23"/>
    </location>
</feature>
<keyword evidence="8" id="KW-1185">Reference proteome</keyword>
<dbReference type="InterPro" id="IPR052719">
    <property type="entry name" value="CvpA-like"/>
</dbReference>
<dbReference type="PANTHER" id="PTHR36926:SF1">
    <property type="entry name" value="COLICIN V PRODUCTION PROTEIN"/>
    <property type="match status" value="1"/>
</dbReference>
<keyword evidence="4 6" id="KW-0472">Membrane</keyword>
<accession>A0A2G1UNR5</accession>
<dbReference type="GO" id="GO:0016020">
    <property type="term" value="C:membrane"/>
    <property type="evidence" value="ECO:0007669"/>
    <property type="project" value="UniProtKB-SubCell"/>
</dbReference>
<comment type="subcellular location">
    <subcellularLocation>
        <location evidence="1">Membrane</location>
        <topology evidence="1">Multi-pass membrane protein</topology>
    </subcellularLocation>
</comment>
<keyword evidence="3 6" id="KW-1133">Transmembrane helix</keyword>